<dbReference type="AlphaFoldDB" id="A0A7M4DFH7"/>
<evidence type="ECO:0000256" key="1">
    <source>
        <dbReference type="ARBA" id="ARBA00022801"/>
    </source>
</evidence>
<dbReference type="GO" id="GO:0016787">
    <property type="term" value="F:hydrolase activity"/>
    <property type="evidence" value="ECO:0007669"/>
    <property type="project" value="UniProtKB-KW"/>
</dbReference>
<dbReference type="Gene3D" id="3.30.379.10">
    <property type="entry name" value="Chitobiase/beta-hexosaminidase domain 2-like"/>
    <property type="match status" value="1"/>
</dbReference>
<sequence length="839" mass="91054">MSPKPSSAPRQLSRRRALALGGVGVVAAAGGVAWGSPPATAAPEAGVSVVDAGAARAVVVTADNASATVRHAADELITFVAKSTGVTLPNATLPSGHLPVGLAPIYVGFAGPGSHSALRGAMRRLSDDGFVIAPDIQPASITIQGPTDWGTLNGVYDFLERYLGVAWLMPTTVGEDVPQRAEIRVPPRIVRSAPAFGQRAVSPLLLEPGTGGPYPSQYEWAQRNRLQGNYNRPVEFHHNLHTFFPVATYGDRPDLYANGIVPASGVVVGWQPAFSNPETVDIVVGDILAMLAEDSSLTSVSLGVNDGSFTSYESGRPIPETYYGWVNEVAARVTAVHSDMRFGLLAYHDLEVPPPFELHPSVIPFLTEDRYAWIDPETRQYREDQLLEWSQRATELGTYDYLYGSPYAVPRMYLPLLADVYRTTYDLGVRYHYAELYPNWGEGPKPWVVPRLLWDPNADVSGLVADWCRRAVGDSAAVELAAYYQIWEDVWSNEIAQSPWFIGRRTYQPFDSPSYLAAVAPSTLDQAKALMEDVVATAATATPQQRERARTLASAHEYYDLTARLFPRTVPIPATTAAALELAQATLGDLPTREALVARRTDWLAEAATDPLLVQALDPSRGGLSGLSANNHYPIWTLIQFLRSHEPSGGEVSRWLADHRADHPSFTRIADIIATALDPGANVFTNPGYEEGMEGWESWATTTGEHTISTAETRSGSHSLEAWSVDRGGPIQVLGIGPGILASQFWLKAGPDIGEATIQFAFNLFNSAAQRVGTVRGEALPLKQFVGEWRSLTSVEEFAIPADPRRTVATAQFCPILTGMPDGSSVWFDDAEAYFVPST</sequence>
<dbReference type="Pfam" id="PF16126">
    <property type="entry name" value="DUF4838"/>
    <property type="match status" value="1"/>
</dbReference>
<dbReference type="InterPro" id="IPR032287">
    <property type="entry name" value="DUF4838"/>
</dbReference>
<name>A0A7M4DFH7_9MICO</name>
<dbReference type="InterPro" id="IPR006311">
    <property type="entry name" value="TAT_signal"/>
</dbReference>
<dbReference type="Proteomes" id="UP000419743">
    <property type="component" value="Unassembled WGS sequence"/>
</dbReference>
<dbReference type="PANTHER" id="PTHR47406:SF2">
    <property type="entry name" value="ALPHA GLUCURONIDASE N-TERMINAL DOMAIN-CONTAINING PROTEIN"/>
    <property type="match status" value="1"/>
</dbReference>
<evidence type="ECO:0008006" key="4">
    <source>
        <dbReference type="Google" id="ProtNLM"/>
    </source>
</evidence>
<dbReference type="SUPFAM" id="SSF55545">
    <property type="entry name" value="beta-N-acetylhexosaminidase-like domain"/>
    <property type="match status" value="1"/>
</dbReference>
<organism evidence="2 3">
    <name type="scientific">Occultella aeris</name>
    <dbReference type="NCBI Taxonomy" id="2761496"/>
    <lineage>
        <taxon>Bacteria</taxon>
        <taxon>Bacillati</taxon>
        <taxon>Actinomycetota</taxon>
        <taxon>Actinomycetes</taxon>
        <taxon>Micrococcales</taxon>
        <taxon>Ruaniaceae</taxon>
        <taxon>Occultella</taxon>
    </lineage>
</organism>
<proteinExistence type="predicted"/>
<dbReference type="PROSITE" id="PS51318">
    <property type="entry name" value="TAT"/>
    <property type="match status" value="1"/>
</dbReference>
<dbReference type="InterPro" id="IPR029018">
    <property type="entry name" value="Hex-like_dom2"/>
</dbReference>
<gene>
    <name evidence="2" type="ORF">HALOF300_00868</name>
</gene>
<dbReference type="PANTHER" id="PTHR47406">
    <property type="entry name" value="COAGULATION FACTOR 5/8 TYPE, C-TERMINAL"/>
    <property type="match status" value="1"/>
</dbReference>
<reference evidence="2 3" key="1">
    <citation type="submission" date="2019-11" db="EMBL/GenBank/DDBJ databases">
        <authorList>
            <person name="Criscuolo A."/>
        </authorList>
    </citation>
    <scope>NUCLEOTIDE SEQUENCE [LARGE SCALE GENOMIC DNA]</scope>
    <source>
        <strain evidence="2">CIP111667</strain>
    </source>
</reference>
<accession>A0A7M4DFH7</accession>
<dbReference type="Gene3D" id="2.60.120.260">
    <property type="entry name" value="Galactose-binding domain-like"/>
    <property type="match status" value="1"/>
</dbReference>
<dbReference type="GO" id="GO:0005975">
    <property type="term" value="P:carbohydrate metabolic process"/>
    <property type="evidence" value="ECO:0007669"/>
    <property type="project" value="UniProtKB-ARBA"/>
</dbReference>
<dbReference type="RefSeq" id="WP_156739605.1">
    <property type="nucleotide sequence ID" value="NZ_CACRYJ010000014.1"/>
</dbReference>
<protein>
    <recommendedName>
        <fullName evidence="4">DUF4838 domain-containing protein</fullName>
    </recommendedName>
</protein>
<keyword evidence="1" id="KW-0378">Hydrolase</keyword>
<evidence type="ECO:0000313" key="2">
    <source>
        <dbReference type="EMBL" id="VZO35670.1"/>
    </source>
</evidence>
<dbReference type="EMBL" id="CACRYJ010000014">
    <property type="protein sequence ID" value="VZO35670.1"/>
    <property type="molecule type" value="Genomic_DNA"/>
</dbReference>
<evidence type="ECO:0000313" key="3">
    <source>
        <dbReference type="Proteomes" id="UP000419743"/>
    </source>
</evidence>
<comment type="caution">
    <text evidence="2">The sequence shown here is derived from an EMBL/GenBank/DDBJ whole genome shotgun (WGS) entry which is preliminary data.</text>
</comment>
<keyword evidence="3" id="KW-1185">Reference proteome</keyword>